<dbReference type="OrthoDB" id="94039at2759"/>
<proteinExistence type="predicted"/>
<reference evidence="2" key="1">
    <citation type="submission" date="2020-11" db="EMBL/GenBank/DDBJ databases">
        <authorList>
            <consortium name="DOE Joint Genome Institute"/>
            <person name="Ahrendt S."/>
            <person name="Riley R."/>
            <person name="Andreopoulos W."/>
            <person name="Labutti K."/>
            <person name="Pangilinan J."/>
            <person name="Ruiz-Duenas F.J."/>
            <person name="Barrasa J.M."/>
            <person name="Sanchez-Garcia M."/>
            <person name="Camarero S."/>
            <person name="Miyauchi S."/>
            <person name="Serrano A."/>
            <person name="Linde D."/>
            <person name="Babiker R."/>
            <person name="Drula E."/>
            <person name="Ayuso-Fernandez I."/>
            <person name="Pacheco R."/>
            <person name="Padilla G."/>
            <person name="Ferreira P."/>
            <person name="Barriuso J."/>
            <person name="Kellner H."/>
            <person name="Castanera R."/>
            <person name="Alfaro M."/>
            <person name="Ramirez L."/>
            <person name="Pisabarro A.G."/>
            <person name="Kuo A."/>
            <person name="Tritt A."/>
            <person name="Lipzen A."/>
            <person name="He G."/>
            <person name="Yan M."/>
            <person name="Ng V."/>
            <person name="Cullen D."/>
            <person name="Martin F."/>
            <person name="Rosso M.-N."/>
            <person name="Henrissat B."/>
            <person name="Hibbett D."/>
            <person name="Martinez A.T."/>
            <person name="Grigoriev I.V."/>
        </authorList>
    </citation>
    <scope>NUCLEOTIDE SEQUENCE</scope>
    <source>
        <strain evidence="2">MF-IS2</strain>
    </source>
</reference>
<dbReference type="AlphaFoldDB" id="A0A9P5XAN7"/>
<organism evidence="2 3">
    <name type="scientific">Macrolepiota fuliginosa MF-IS2</name>
    <dbReference type="NCBI Taxonomy" id="1400762"/>
    <lineage>
        <taxon>Eukaryota</taxon>
        <taxon>Fungi</taxon>
        <taxon>Dikarya</taxon>
        <taxon>Basidiomycota</taxon>
        <taxon>Agaricomycotina</taxon>
        <taxon>Agaricomycetes</taxon>
        <taxon>Agaricomycetidae</taxon>
        <taxon>Agaricales</taxon>
        <taxon>Agaricineae</taxon>
        <taxon>Agaricaceae</taxon>
        <taxon>Macrolepiota</taxon>
    </lineage>
</organism>
<comment type="caution">
    <text evidence="2">The sequence shown here is derived from an EMBL/GenBank/DDBJ whole genome shotgun (WGS) entry which is preliminary data.</text>
</comment>
<protein>
    <recommendedName>
        <fullName evidence="1">AB hydrolase-1 domain-containing protein</fullName>
    </recommendedName>
</protein>
<dbReference type="SUPFAM" id="SSF53474">
    <property type="entry name" value="alpha/beta-Hydrolases"/>
    <property type="match status" value="1"/>
</dbReference>
<evidence type="ECO:0000313" key="3">
    <source>
        <dbReference type="Proteomes" id="UP000807342"/>
    </source>
</evidence>
<evidence type="ECO:0000259" key="1">
    <source>
        <dbReference type="Pfam" id="PF12697"/>
    </source>
</evidence>
<dbReference type="InterPro" id="IPR029058">
    <property type="entry name" value="AB_hydrolase_fold"/>
</dbReference>
<name>A0A9P5XAN7_9AGAR</name>
<dbReference type="InterPro" id="IPR000073">
    <property type="entry name" value="AB_hydrolase_1"/>
</dbReference>
<evidence type="ECO:0000313" key="2">
    <source>
        <dbReference type="EMBL" id="KAF9446804.1"/>
    </source>
</evidence>
<dbReference type="Gene3D" id="3.40.50.1820">
    <property type="entry name" value="alpha/beta hydrolase"/>
    <property type="match status" value="1"/>
</dbReference>
<sequence length="351" mass="38936">MRLLEDFVTLPPDISGVDGSGQGYPLYITAKRYYVKELEDVEGDPDAVSILALHSTSFHMETWEPTLEVLFGLLVKNGTGKVKVREVWAVDCPNHGHAGVLNREILKRGGSAIVPGCEHYATAVHRFLVNAPRALGVDFSKRRFVGLGHSLGANSILLLQMLEPVFTFISLIIVEPMLSPGGERHLAKLRVQLVDGAKRRTREWPDRETAFSSFKSNPRTANWDESVLRAFVKHAIAPTSSNAVGLACMHEQEVVRDPHAMYLDVEGATKPVEELTRLCSLLPVHLVLGLHKDFIPQNVHEDLLDPASGRKYASVTEIPDVGHLIPQRIPNKLGALIYELLTFIMERPAKL</sequence>
<feature type="domain" description="AB hydrolase-1" evidence="1">
    <location>
        <begin position="50"/>
        <end position="325"/>
    </location>
</feature>
<gene>
    <name evidence="2" type="ORF">P691DRAFT_672782</name>
</gene>
<dbReference type="Proteomes" id="UP000807342">
    <property type="component" value="Unassembled WGS sequence"/>
</dbReference>
<keyword evidence="3" id="KW-1185">Reference proteome</keyword>
<dbReference type="EMBL" id="MU151228">
    <property type="protein sequence ID" value="KAF9446804.1"/>
    <property type="molecule type" value="Genomic_DNA"/>
</dbReference>
<dbReference type="Pfam" id="PF12697">
    <property type="entry name" value="Abhydrolase_6"/>
    <property type="match status" value="1"/>
</dbReference>
<accession>A0A9P5XAN7</accession>